<name>A0ABN8MAQ4_9CNID</name>
<keyword evidence="1" id="KW-0732">Signal</keyword>
<evidence type="ECO:0000313" key="7">
    <source>
        <dbReference type="EMBL" id="CAH3026731.1"/>
    </source>
</evidence>
<feature type="domain" description="Ig-like" evidence="6">
    <location>
        <begin position="576"/>
        <end position="655"/>
    </location>
</feature>
<protein>
    <recommendedName>
        <fullName evidence="6">Ig-like domain-containing protein</fullName>
    </recommendedName>
</protein>
<sequence>MSIRYILCVAISTMVLDGDSHAFFMWTAPSPAWNQTNPGTQEIQTAVIGVLNGSKNHRLQWNYTLQPSQSLTFAFFGIGDGSSQPDTIGFALRGISTINNRHEYQRRFNIASTSEFSTLIIREVTQREEATFQCRLQIDSNTWAYNVRIYVTDPPRITHISGNQTLKKGDIVSLNCTASGNPAPNISWSRVSDGSVVTFPLNVTSHHNGAYRCTADNGYGDPSTAVVSVSIQTPSDIRYISGNLTVNRNENVTLICKAEGNPKPNVTWKRLNDGRFTTFPLTITGKEDAGGYRCTAGNGVGDPAVADVFIAVLIPPEITFISNNQTANQHDLVTLNCSADGNPRPNIFWTRVYDNTIVAFPLTIVSKQDEGAYRCTAHNGIGSPATEEVFIEMKNYQPMDTYLTVNMTGNDTIIVNTIIDLLCSAKADPPAKYRFYKGLESLFNTTLESNAATYTTLVRERKSRVKFRCTPFNDFGEGPTRTINLTVRYPPGISYVSPEREEYMEGNDALLFCNATGNPPPSIYWTKQGSNFALSSSETLHLTSLRANDGAVYRCKAENYLGSSETNITITVLRKPSVKIGMCTTPVMEGRNASLECATTGIPVPSIAWIRASTREVVSYNKTLVIEAIQRNHSGSYQCLAWNRVGNSSVSCTIDVHYPPSDSSLKVVHGNTTVLRGSSITLICSTDANPEANAFPFYFNLRPLDVSNSGVINVTVEEDGIFTCFPVNPVGSGRTSLSVIVVGNIIRLEAPVEKLNGLEAEYREEYDDLNSVPARAFVDEFVNEIKKVYTNNTIYERAIVTGLRSGSIIVNLEIHFKTPVTTDEGLSTLRNVVSDGSLGPFTVGTLKIITGVLPPSTTEATFTPTDVPKGKTSTSLDLASNNETTTTVTLPQDANKVSSDSKGTTVGPSVAGNLLVVIFVIIIMNMIANL</sequence>
<evidence type="ECO:0000313" key="8">
    <source>
        <dbReference type="Proteomes" id="UP001159427"/>
    </source>
</evidence>
<dbReference type="PROSITE" id="PS50835">
    <property type="entry name" value="IG_LIKE"/>
    <property type="match status" value="5"/>
</dbReference>
<dbReference type="Pfam" id="PF13927">
    <property type="entry name" value="Ig_3"/>
    <property type="match status" value="5"/>
</dbReference>
<reference evidence="7 8" key="1">
    <citation type="submission" date="2022-05" db="EMBL/GenBank/DDBJ databases">
        <authorList>
            <consortium name="Genoscope - CEA"/>
            <person name="William W."/>
        </authorList>
    </citation>
    <scope>NUCLEOTIDE SEQUENCE [LARGE SCALE GENOMIC DNA]</scope>
</reference>
<proteinExistence type="predicted"/>
<dbReference type="EMBL" id="CALNXI010000419">
    <property type="protein sequence ID" value="CAH3026731.1"/>
    <property type="molecule type" value="Genomic_DNA"/>
</dbReference>
<feature type="domain" description="Ig-like" evidence="6">
    <location>
        <begin position="234"/>
        <end position="311"/>
    </location>
</feature>
<keyword evidence="5" id="KW-1133">Transmembrane helix</keyword>
<feature type="transmembrane region" description="Helical" evidence="5">
    <location>
        <begin position="910"/>
        <end position="928"/>
    </location>
</feature>
<feature type="domain" description="Ig-like" evidence="6">
    <location>
        <begin position="316"/>
        <end position="392"/>
    </location>
</feature>
<evidence type="ECO:0000256" key="2">
    <source>
        <dbReference type="ARBA" id="ARBA00022737"/>
    </source>
</evidence>
<evidence type="ECO:0000256" key="4">
    <source>
        <dbReference type="ARBA" id="ARBA00023319"/>
    </source>
</evidence>
<feature type="domain" description="Ig-like" evidence="6">
    <location>
        <begin position="491"/>
        <end position="571"/>
    </location>
</feature>
<keyword evidence="4" id="KW-0393">Immunoglobulin domain</keyword>
<evidence type="ECO:0000259" key="6">
    <source>
        <dbReference type="PROSITE" id="PS50835"/>
    </source>
</evidence>
<dbReference type="SUPFAM" id="SSF48726">
    <property type="entry name" value="Immunoglobulin"/>
    <property type="match status" value="7"/>
</dbReference>
<dbReference type="PANTHER" id="PTHR12231">
    <property type="entry name" value="CTX-RELATED TYPE I TRANSMEMBRANE PROTEIN"/>
    <property type="match status" value="1"/>
</dbReference>
<keyword evidence="2" id="KW-0677">Repeat</keyword>
<dbReference type="SMART" id="SM00408">
    <property type="entry name" value="IGc2"/>
    <property type="match status" value="6"/>
</dbReference>
<evidence type="ECO:0000256" key="5">
    <source>
        <dbReference type="SAM" id="Phobius"/>
    </source>
</evidence>
<dbReference type="SMART" id="SM00409">
    <property type="entry name" value="IG"/>
    <property type="match status" value="7"/>
</dbReference>
<dbReference type="InterPro" id="IPR003599">
    <property type="entry name" value="Ig_sub"/>
</dbReference>
<keyword evidence="5" id="KW-0812">Transmembrane</keyword>
<dbReference type="Gene3D" id="2.60.40.10">
    <property type="entry name" value="Immunoglobulins"/>
    <property type="match status" value="7"/>
</dbReference>
<evidence type="ECO:0000256" key="3">
    <source>
        <dbReference type="ARBA" id="ARBA00023157"/>
    </source>
</evidence>
<keyword evidence="3" id="KW-1015">Disulfide bond</keyword>
<evidence type="ECO:0000256" key="1">
    <source>
        <dbReference type="ARBA" id="ARBA00022729"/>
    </source>
</evidence>
<keyword evidence="8" id="KW-1185">Reference proteome</keyword>
<dbReference type="InterPro" id="IPR003598">
    <property type="entry name" value="Ig_sub2"/>
</dbReference>
<feature type="domain" description="Ig-like" evidence="6">
    <location>
        <begin position="155"/>
        <end position="230"/>
    </location>
</feature>
<gene>
    <name evidence="7" type="ORF">PEVE_00029778</name>
</gene>
<keyword evidence="5" id="KW-0472">Membrane</keyword>
<accession>A0ABN8MAQ4</accession>
<dbReference type="InterPro" id="IPR051170">
    <property type="entry name" value="Neural/epithelial_adhesion"/>
</dbReference>
<dbReference type="InterPro" id="IPR007110">
    <property type="entry name" value="Ig-like_dom"/>
</dbReference>
<dbReference type="InterPro" id="IPR036179">
    <property type="entry name" value="Ig-like_dom_sf"/>
</dbReference>
<organism evidence="7 8">
    <name type="scientific">Porites evermanni</name>
    <dbReference type="NCBI Taxonomy" id="104178"/>
    <lineage>
        <taxon>Eukaryota</taxon>
        <taxon>Metazoa</taxon>
        <taxon>Cnidaria</taxon>
        <taxon>Anthozoa</taxon>
        <taxon>Hexacorallia</taxon>
        <taxon>Scleractinia</taxon>
        <taxon>Fungiina</taxon>
        <taxon>Poritidae</taxon>
        <taxon>Porites</taxon>
    </lineage>
</organism>
<comment type="caution">
    <text evidence="7">The sequence shown here is derived from an EMBL/GenBank/DDBJ whole genome shotgun (WGS) entry which is preliminary data.</text>
</comment>
<dbReference type="Proteomes" id="UP001159427">
    <property type="component" value="Unassembled WGS sequence"/>
</dbReference>
<dbReference type="PANTHER" id="PTHR12231:SF253">
    <property type="entry name" value="DPR-INTERACTING PROTEIN ETA, ISOFORM B-RELATED"/>
    <property type="match status" value="1"/>
</dbReference>
<dbReference type="InterPro" id="IPR013783">
    <property type="entry name" value="Ig-like_fold"/>
</dbReference>